<evidence type="ECO:0000313" key="5">
    <source>
        <dbReference type="EMBL" id="KAE9137103.1"/>
    </source>
</evidence>
<dbReference type="EMBL" id="QXGD01000799">
    <property type="protein sequence ID" value="KAE9224191.1"/>
    <property type="molecule type" value="Genomic_DNA"/>
</dbReference>
<dbReference type="Proteomes" id="UP000437068">
    <property type="component" value="Unassembled WGS sequence"/>
</dbReference>
<accession>A0A6A4DXV1</accession>
<dbReference type="EMBL" id="QXGF01000081">
    <property type="protein sequence ID" value="KAE8947421.1"/>
    <property type="molecule type" value="Genomic_DNA"/>
</dbReference>
<name>A0A6A4DXV1_9STRA</name>
<evidence type="ECO:0000313" key="17">
    <source>
        <dbReference type="Proteomes" id="UP000460718"/>
    </source>
</evidence>
<evidence type="ECO:0000313" key="7">
    <source>
        <dbReference type="EMBL" id="KAE9224191.1"/>
    </source>
</evidence>
<evidence type="ECO:0000313" key="16">
    <source>
        <dbReference type="Proteomes" id="UP000441208"/>
    </source>
</evidence>
<feature type="signal peptide" evidence="1">
    <location>
        <begin position="1"/>
        <end position="28"/>
    </location>
</feature>
<evidence type="ECO:0000313" key="9">
    <source>
        <dbReference type="EMBL" id="KAE9234810.1"/>
    </source>
</evidence>
<dbReference type="Proteomes" id="UP000460718">
    <property type="component" value="Unassembled WGS sequence"/>
</dbReference>
<evidence type="ECO:0000313" key="13">
    <source>
        <dbReference type="Proteomes" id="UP000437068"/>
    </source>
</evidence>
<dbReference type="EMBL" id="QXGA01000673">
    <property type="protein sequence ID" value="KAE9142741.1"/>
    <property type="molecule type" value="Genomic_DNA"/>
</dbReference>
<dbReference type="Proteomes" id="UP000476176">
    <property type="component" value="Unassembled WGS sequence"/>
</dbReference>
<gene>
    <name evidence="10" type="ORF">PF001_g8491</name>
    <name evidence="7" type="ORF">PF002_g14762</name>
    <name evidence="8" type="ORF">PF004_g12234</name>
    <name evidence="9" type="ORF">PF005_g1715</name>
    <name evidence="6" type="ORF">PF006_g12178</name>
    <name evidence="5" type="ORF">PF007_g1946</name>
    <name evidence="2" type="ORF">PF009_g2998</name>
    <name evidence="4" type="ORF">PF010_g12828</name>
    <name evidence="3" type="ORF">PF011_g13982</name>
</gene>
<evidence type="ECO:0000256" key="1">
    <source>
        <dbReference type="SAM" id="SignalP"/>
    </source>
</evidence>
<protein>
    <recommendedName>
        <fullName evidence="20">Pectate lyase</fullName>
    </recommendedName>
</protein>
<dbReference type="Proteomes" id="UP000488956">
    <property type="component" value="Unassembled WGS sequence"/>
</dbReference>
<evidence type="ECO:0000313" key="18">
    <source>
        <dbReference type="Proteomes" id="UP000476176"/>
    </source>
</evidence>
<dbReference type="EMBL" id="QXFZ01000049">
    <property type="protein sequence ID" value="KAE9137103.1"/>
    <property type="molecule type" value="Genomic_DNA"/>
</dbReference>
<dbReference type="AlphaFoldDB" id="A0A6A4DXV1"/>
<dbReference type="EMBL" id="QXGE01000386">
    <property type="protein sequence ID" value="KAE9313960.1"/>
    <property type="molecule type" value="Genomic_DNA"/>
</dbReference>
<dbReference type="EMBL" id="QXFW01000885">
    <property type="protein sequence ID" value="KAE9000903.1"/>
    <property type="molecule type" value="Genomic_DNA"/>
</dbReference>
<dbReference type="Proteomes" id="UP000441208">
    <property type="component" value="Unassembled WGS sequence"/>
</dbReference>
<sequence>MCFFSFAICCSWIYLFKCSGVFYVSVDAKPKSDGTALIGCSNALHLDASVL</sequence>
<dbReference type="Proteomes" id="UP000440732">
    <property type="component" value="Unassembled WGS sequence"/>
</dbReference>
<dbReference type="EMBL" id="QXGB01000043">
    <property type="protein sequence ID" value="KAE9234810.1"/>
    <property type="molecule type" value="Genomic_DNA"/>
</dbReference>
<proteinExistence type="predicted"/>
<evidence type="ECO:0000313" key="4">
    <source>
        <dbReference type="EMBL" id="KAE9105890.1"/>
    </source>
</evidence>
<evidence type="ECO:0000313" key="12">
    <source>
        <dbReference type="Proteomes" id="UP000433483"/>
    </source>
</evidence>
<evidence type="ECO:0000313" key="10">
    <source>
        <dbReference type="EMBL" id="KAE9313960.1"/>
    </source>
</evidence>
<dbReference type="EMBL" id="QXGC01000692">
    <property type="protein sequence ID" value="KAE9224384.1"/>
    <property type="molecule type" value="Genomic_DNA"/>
</dbReference>
<dbReference type="Proteomes" id="UP000440367">
    <property type="component" value="Unassembled WGS sequence"/>
</dbReference>
<evidence type="ECO:0000313" key="6">
    <source>
        <dbReference type="EMBL" id="KAE9142741.1"/>
    </source>
</evidence>
<evidence type="ECO:0000313" key="14">
    <source>
        <dbReference type="Proteomes" id="UP000440367"/>
    </source>
</evidence>
<reference evidence="11 12" key="1">
    <citation type="submission" date="2018-08" db="EMBL/GenBank/DDBJ databases">
        <title>Genomic investigation of the strawberry pathogen Phytophthora fragariae indicates pathogenicity is determined by transcriptional variation in three key races.</title>
        <authorList>
            <person name="Adams T.M."/>
            <person name="Armitage A.D."/>
            <person name="Sobczyk M.K."/>
            <person name="Bates H.J."/>
            <person name="Dunwell J.M."/>
            <person name="Nellist C.F."/>
            <person name="Harrison R.J."/>
        </authorList>
    </citation>
    <scope>NUCLEOTIDE SEQUENCE [LARGE SCALE GENOMIC DNA]</scope>
    <source>
        <strain evidence="10 13">A4</strain>
        <strain evidence="7 14">BC-1</strain>
        <strain evidence="8 18">BC-23</strain>
        <strain evidence="9 12">NOV-27</strain>
        <strain evidence="6 15">NOV-5</strain>
        <strain evidence="5 16">NOV-71</strain>
        <strain evidence="2 11">NOV-9</strain>
        <strain evidence="4 19">ONT-3</strain>
        <strain evidence="3 17">SCRP245</strain>
    </source>
</reference>
<dbReference type="Proteomes" id="UP000433483">
    <property type="component" value="Unassembled WGS sequence"/>
</dbReference>
<dbReference type="Proteomes" id="UP000429523">
    <property type="component" value="Unassembled WGS sequence"/>
</dbReference>
<evidence type="ECO:0000313" key="15">
    <source>
        <dbReference type="Proteomes" id="UP000440732"/>
    </source>
</evidence>
<evidence type="ECO:0000313" key="3">
    <source>
        <dbReference type="EMBL" id="KAE9000903.1"/>
    </source>
</evidence>
<keyword evidence="1" id="KW-0732">Signal</keyword>
<evidence type="ECO:0000313" key="8">
    <source>
        <dbReference type="EMBL" id="KAE9224384.1"/>
    </source>
</evidence>
<evidence type="ECO:0000313" key="11">
    <source>
        <dbReference type="Proteomes" id="UP000429523"/>
    </source>
</evidence>
<keyword evidence="12" id="KW-1185">Reference proteome</keyword>
<evidence type="ECO:0000313" key="19">
    <source>
        <dbReference type="Proteomes" id="UP000488956"/>
    </source>
</evidence>
<comment type="caution">
    <text evidence="10">The sequence shown here is derived from an EMBL/GenBank/DDBJ whole genome shotgun (WGS) entry which is preliminary data.</text>
</comment>
<evidence type="ECO:0008006" key="20">
    <source>
        <dbReference type="Google" id="ProtNLM"/>
    </source>
</evidence>
<dbReference type="EMBL" id="QXFX01000729">
    <property type="protein sequence ID" value="KAE9105890.1"/>
    <property type="molecule type" value="Genomic_DNA"/>
</dbReference>
<feature type="chain" id="PRO_5036167454" description="Pectate lyase" evidence="1">
    <location>
        <begin position="29"/>
        <end position="51"/>
    </location>
</feature>
<evidence type="ECO:0000313" key="2">
    <source>
        <dbReference type="EMBL" id="KAE8947421.1"/>
    </source>
</evidence>
<organism evidence="10 13">
    <name type="scientific">Phytophthora fragariae</name>
    <dbReference type="NCBI Taxonomy" id="53985"/>
    <lineage>
        <taxon>Eukaryota</taxon>
        <taxon>Sar</taxon>
        <taxon>Stramenopiles</taxon>
        <taxon>Oomycota</taxon>
        <taxon>Peronosporomycetes</taxon>
        <taxon>Peronosporales</taxon>
        <taxon>Peronosporaceae</taxon>
        <taxon>Phytophthora</taxon>
    </lineage>
</organism>